<evidence type="ECO:0000256" key="1">
    <source>
        <dbReference type="SAM" id="MobiDB-lite"/>
    </source>
</evidence>
<protein>
    <submittedName>
        <fullName evidence="3">Uncharacterized protein</fullName>
    </submittedName>
</protein>
<keyword evidence="4" id="KW-1185">Reference proteome</keyword>
<feature type="transmembrane region" description="Helical" evidence="2">
    <location>
        <begin position="109"/>
        <end position="129"/>
    </location>
</feature>
<feature type="compositionally biased region" description="Basic residues" evidence="1">
    <location>
        <begin position="55"/>
        <end position="71"/>
    </location>
</feature>
<dbReference type="STRING" id="1108044.GOOTI_202_00330"/>
<name>H5TRR9_GORO1</name>
<sequence length="182" mass="19913">MTDTPALLAWSTWGTVIAVLATSLQAGRFLRQSPALWVDLSDMREDPQIVPASAGRHRRTTRTHPARAHHRHSEDSEWAESIAWYLLTIASYISVWVTAVDAARAGQPVAYWVAAGGTVTGVYAMAYAFSVNSYPEHATCSARSVYPTATVIIKAALHPARAATEVYGRMRRFVTAVARKSV</sequence>
<dbReference type="Proteomes" id="UP000005038">
    <property type="component" value="Unassembled WGS sequence"/>
</dbReference>
<organism evidence="3 4">
    <name type="scientific">Gordonia otitidis (strain DSM 44809 / CCUG 52243 / JCM 12355 / NBRC 100426 / IFM 10032)</name>
    <dbReference type="NCBI Taxonomy" id="1108044"/>
    <lineage>
        <taxon>Bacteria</taxon>
        <taxon>Bacillati</taxon>
        <taxon>Actinomycetota</taxon>
        <taxon>Actinomycetes</taxon>
        <taxon>Mycobacteriales</taxon>
        <taxon>Gordoniaceae</taxon>
        <taxon>Gordonia</taxon>
    </lineage>
</organism>
<evidence type="ECO:0000256" key="2">
    <source>
        <dbReference type="SAM" id="Phobius"/>
    </source>
</evidence>
<keyword evidence="2" id="KW-1133">Transmembrane helix</keyword>
<feature type="transmembrane region" description="Helical" evidence="2">
    <location>
        <begin position="82"/>
        <end position="102"/>
    </location>
</feature>
<feature type="region of interest" description="Disordered" evidence="1">
    <location>
        <begin position="49"/>
        <end position="72"/>
    </location>
</feature>
<dbReference type="EMBL" id="BAFB01000202">
    <property type="protein sequence ID" value="GAB36177.1"/>
    <property type="molecule type" value="Genomic_DNA"/>
</dbReference>
<comment type="caution">
    <text evidence="3">The sequence shown here is derived from an EMBL/GenBank/DDBJ whole genome shotgun (WGS) entry which is preliminary data.</text>
</comment>
<dbReference type="RefSeq" id="WP_007240361.1">
    <property type="nucleotide sequence ID" value="NZ_BAFB01000202.1"/>
</dbReference>
<reference evidence="3" key="1">
    <citation type="submission" date="2012-02" db="EMBL/GenBank/DDBJ databases">
        <title>Whole genome shotgun sequence of Gordonia otitidis NBRC 100426.</title>
        <authorList>
            <person name="Yoshida I."/>
            <person name="Hosoyama A."/>
            <person name="Tsuchikane K."/>
            <person name="Katsumata H."/>
            <person name="Yamazaki S."/>
            <person name="Fujita N."/>
        </authorList>
    </citation>
    <scope>NUCLEOTIDE SEQUENCE [LARGE SCALE GENOMIC DNA]</scope>
    <source>
        <strain evidence="3">NBRC 100426</strain>
    </source>
</reference>
<keyword evidence="2" id="KW-0812">Transmembrane</keyword>
<evidence type="ECO:0000313" key="3">
    <source>
        <dbReference type="EMBL" id="GAB36177.1"/>
    </source>
</evidence>
<gene>
    <name evidence="3" type="ORF">GOOTI_202_00330</name>
</gene>
<keyword evidence="2" id="KW-0472">Membrane</keyword>
<dbReference type="AlphaFoldDB" id="H5TRR9"/>
<accession>H5TRR9</accession>
<proteinExistence type="predicted"/>
<evidence type="ECO:0000313" key="4">
    <source>
        <dbReference type="Proteomes" id="UP000005038"/>
    </source>
</evidence>